<sequence length="1423" mass="150512">MAAVRGSGVLDASQVRIRGADGEVVGAGFLVAPDLVCTCAHVVGQARGPASVPDPAAGSVDLDFPLVEGRPAARARVVSWRHGGHDVALLRLEAPVAGTRQAPLVDGTSVWGHTFRALGYPFGADHGIWASGVLRAGQGSGWVQMEVRGSGPAVVGGFSGSPVWDDAQDGVVGMTVAAHQGDRTAYLLPSADLVDGRMLRPRCPFQGLAPFAEDGAEFFHGRDDDIRRVFGAVLRRPVTLVVGPSGCGKSSLVRAGVLPKARGAGMDVSELRAVPGARAAAVLARALSDLLDPAPGEVERLARAEELARLLEAGRDVPAELRARLLARPGAAPAGHLLFVDQLEEYAVGAPDDARELFRLLAALAGREGGMLLRVVATGRPGSLEALVTPETSELAGEAVEFLAALAGDALERAVTEPVAAEPGLWFEPGLPQRIVADAGDAPGRMTLVQFALTRLWERRSRSMLTHAAYDELGGVAGALVGYADESLDALTDRERRSARRLLVQLARPEGDGFVRRPTRIGELPPELASAARELAPGKLVVLSPAPDGSGEIVDLAHESLTRLWPRLRQWLTDTREFRTWQEQLRTDLRRWEAHGREAARLLGGTDLAEAQRRLAGHPDDTTPEETDYVRLSTRAARRGTRIRRTAVAALAALTALAVVLALLAWQGLQRTEEQLRVQAAGLLAQAADDMPGGEPATALQLALAARSTKQTAKTAEALLRQYVRHTDLLHAYPSVWEGNVSGMDATPDGRTLVVAARPAGGGDRYVFTLVTGALDGPIRTRRLGGEVQARYESALSPDGRLFAVSSPDSIRLWHLDSPEHSETLELPVREMPQDVGSSVDFSSDSHRLLRTLTDHTMACHNGTQPCVPAFADAWEVPSGRRLTVAADLLPRTGVDAVAFTGDADTVAMGYSDPKSPQLTVKELATGRTLYTAGPPADAHDEMSAALKAGGELVVWTEGNRTYSRPLGRTPGAVTELPALTARQGSEASGAYDQYSPGLVSDSDTPGGYADVGLLELRTGRYFTTRLPNAGNAPGAHGAVAAAPAPRGGLVVLVPIGNSLMVVGAGPAGTERFQDGGTSDGEYALAPDRSAIARLTSDSLQVLDVSRTHRRSVALPADKDGARVSWTADGRWIVVWRRDDGLFRAYAAADLGRSVDLPRLLKKDVVSDSLVGLQGSEMALLGSDGTVARLDAATGAVLTPAFSAQENPDDVDRMRDTFGEGRIVPRPGHPGQAAVVSRAASTNGEIGLWDLRTQKRFTAPLHGLAVGTSSTQQHWHGDTLVFSADGTRLAVKQGDGRIPVWDVDAGKQLPDPVTVPTLTNLVGFGPDGTLLTWGAKTLTVHDPAHGTAVTAEVKPVYSIDVNTANAAITADGRLLFEDGERARVLDLRPDAQFRALCAAAARDYTPAERRLLPDGTPSRAPCA</sequence>
<dbReference type="Pfam" id="PF13365">
    <property type="entry name" value="Trypsin_2"/>
    <property type="match status" value="1"/>
</dbReference>
<dbReference type="Proteomes" id="UP000642673">
    <property type="component" value="Unassembled WGS sequence"/>
</dbReference>
<dbReference type="InterPro" id="IPR009003">
    <property type="entry name" value="Peptidase_S1_PA"/>
</dbReference>
<evidence type="ECO:0000313" key="3">
    <source>
        <dbReference type="Proteomes" id="UP000642673"/>
    </source>
</evidence>
<dbReference type="InterPro" id="IPR015943">
    <property type="entry name" value="WD40/YVTN_repeat-like_dom_sf"/>
</dbReference>
<evidence type="ECO:0000259" key="1">
    <source>
        <dbReference type="Pfam" id="PF20703"/>
    </source>
</evidence>
<dbReference type="Pfam" id="PF20703">
    <property type="entry name" value="nSTAND1"/>
    <property type="match status" value="1"/>
</dbReference>
<gene>
    <name evidence="2" type="ORF">GCM10010347_42240</name>
</gene>
<evidence type="ECO:0000313" key="2">
    <source>
        <dbReference type="EMBL" id="GHB67695.1"/>
    </source>
</evidence>
<dbReference type="InterPro" id="IPR049052">
    <property type="entry name" value="nSTAND1"/>
</dbReference>
<dbReference type="SUPFAM" id="SSF50494">
    <property type="entry name" value="Trypsin-like serine proteases"/>
    <property type="match status" value="1"/>
</dbReference>
<proteinExistence type="predicted"/>
<dbReference type="Gene3D" id="2.40.10.120">
    <property type="match status" value="1"/>
</dbReference>
<feature type="domain" description="Novel STAND NTPase 1" evidence="1">
    <location>
        <begin position="204"/>
        <end position="599"/>
    </location>
</feature>
<organism evidence="2 3">
    <name type="scientific">Streptomyces cirratus</name>
    <dbReference type="NCBI Taxonomy" id="68187"/>
    <lineage>
        <taxon>Bacteria</taxon>
        <taxon>Bacillati</taxon>
        <taxon>Actinomycetota</taxon>
        <taxon>Actinomycetes</taxon>
        <taxon>Kitasatosporales</taxon>
        <taxon>Streptomycetaceae</taxon>
        <taxon>Streptomyces</taxon>
    </lineage>
</organism>
<reference evidence="3" key="1">
    <citation type="journal article" date="2019" name="Int. J. Syst. Evol. Microbiol.">
        <title>The Global Catalogue of Microorganisms (GCM) 10K type strain sequencing project: providing services to taxonomists for standard genome sequencing and annotation.</title>
        <authorList>
            <consortium name="The Broad Institute Genomics Platform"/>
            <consortium name="The Broad Institute Genome Sequencing Center for Infectious Disease"/>
            <person name="Wu L."/>
            <person name="Ma J."/>
        </authorList>
    </citation>
    <scope>NUCLEOTIDE SEQUENCE [LARGE SCALE GENOMIC DNA]</scope>
    <source>
        <strain evidence="3">JCM 4738</strain>
    </source>
</reference>
<accession>A0ABQ3F0L1</accession>
<dbReference type="PANTHER" id="PTHR19879:SF9">
    <property type="entry name" value="TRANSCRIPTION INITIATION FACTOR TFIID SUBUNIT 5"/>
    <property type="match status" value="1"/>
</dbReference>
<dbReference type="Gene3D" id="2.130.10.10">
    <property type="entry name" value="YVTN repeat-like/Quinoprotein amine dehydrogenase"/>
    <property type="match status" value="2"/>
</dbReference>
<protein>
    <recommendedName>
        <fullName evidence="1">Novel STAND NTPase 1 domain-containing protein</fullName>
    </recommendedName>
</protein>
<dbReference type="SUPFAM" id="SSF82171">
    <property type="entry name" value="DPP6 N-terminal domain-like"/>
    <property type="match status" value="2"/>
</dbReference>
<dbReference type="PANTHER" id="PTHR19879">
    <property type="entry name" value="TRANSCRIPTION INITIATION FACTOR TFIID"/>
    <property type="match status" value="1"/>
</dbReference>
<keyword evidence="3" id="KW-1185">Reference proteome</keyword>
<dbReference type="EMBL" id="BMVP01000008">
    <property type="protein sequence ID" value="GHB67695.1"/>
    <property type="molecule type" value="Genomic_DNA"/>
</dbReference>
<name>A0ABQ3F0L1_9ACTN</name>
<comment type="caution">
    <text evidence="2">The sequence shown here is derived from an EMBL/GenBank/DDBJ whole genome shotgun (WGS) entry which is preliminary data.</text>
</comment>
<dbReference type="SUPFAM" id="SSF52540">
    <property type="entry name" value="P-loop containing nucleoside triphosphate hydrolases"/>
    <property type="match status" value="1"/>
</dbReference>
<dbReference type="InterPro" id="IPR027417">
    <property type="entry name" value="P-loop_NTPase"/>
</dbReference>
<dbReference type="RefSeq" id="WP_190185787.1">
    <property type="nucleotide sequence ID" value="NZ_BMVP01000008.1"/>
</dbReference>